<proteinExistence type="predicted"/>
<gene>
    <name evidence="2" type="ORF">MF672_036665</name>
</gene>
<evidence type="ECO:0000313" key="3">
    <source>
        <dbReference type="Proteomes" id="UP001317259"/>
    </source>
</evidence>
<dbReference type="InterPro" id="IPR011990">
    <property type="entry name" value="TPR-like_helical_dom_sf"/>
</dbReference>
<feature type="domain" description="Bacterial transcriptional activator" evidence="1">
    <location>
        <begin position="71"/>
        <end position="217"/>
    </location>
</feature>
<organism evidence="2 3">
    <name type="scientific">Actinomadura luzonensis</name>
    <dbReference type="NCBI Taxonomy" id="2805427"/>
    <lineage>
        <taxon>Bacteria</taxon>
        <taxon>Bacillati</taxon>
        <taxon>Actinomycetota</taxon>
        <taxon>Actinomycetes</taxon>
        <taxon>Streptosporangiales</taxon>
        <taxon>Thermomonosporaceae</taxon>
        <taxon>Actinomadura</taxon>
    </lineage>
</organism>
<keyword evidence="3" id="KW-1185">Reference proteome</keyword>
<evidence type="ECO:0000313" key="2">
    <source>
        <dbReference type="EMBL" id="MCK2219289.1"/>
    </source>
</evidence>
<dbReference type="InterPro" id="IPR005158">
    <property type="entry name" value="BTAD"/>
</dbReference>
<dbReference type="Gene3D" id="1.10.10.10">
    <property type="entry name" value="Winged helix-like DNA-binding domain superfamily/Winged helix DNA-binding domain"/>
    <property type="match status" value="1"/>
</dbReference>
<reference evidence="2 3" key="1">
    <citation type="submission" date="2022-04" db="EMBL/GenBank/DDBJ databases">
        <title>Genome draft of Actinomadura sp. ATCC 31491.</title>
        <authorList>
            <person name="Shi X."/>
            <person name="Du Y."/>
        </authorList>
    </citation>
    <scope>NUCLEOTIDE SEQUENCE [LARGE SCALE GENOMIC DNA]</scope>
    <source>
        <strain evidence="2 3">ATCC 31491</strain>
    </source>
</reference>
<dbReference type="Pfam" id="PF03704">
    <property type="entry name" value="BTAD"/>
    <property type="match status" value="1"/>
</dbReference>
<dbReference type="SUPFAM" id="SSF46894">
    <property type="entry name" value="C-terminal effector domain of the bipartite response regulators"/>
    <property type="match status" value="1"/>
</dbReference>
<dbReference type="InterPro" id="IPR051677">
    <property type="entry name" value="AfsR-DnrI-RedD_regulator"/>
</dbReference>
<dbReference type="Proteomes" id="UP001317259">
    <property type="component" value="Unassembled WGS sequence"/>
</dbReference>
<dbReference type="InterPro" id="IPR036388">
    <property type="entry name" value="WH-like_DNA-bd_sf"/>
</dbReference>
<dbReference type="SMART" id="SM01043">
    <property type="entry name" value="BTAD"/>
    <property type="match status" value="1"/>
</dbReference>
<dbReference type="SUPFAM" id="SSF48452">
    <property type="entry name" value="TPR-like"/>
    <property type="match status" value="1"/>
</dbReference>
<evidence type="ECO:0000259" key="1">
    <source>
        <dbReference type="SMART" id="SM01043"/>
    </source>
</evidence>
<dbReference type="Gene3D" id="1.25.40.10">
    <property type="entry name" value="Tetratricopeptide repeat domain"/>
    <property type="match status" value="1"/>
</dbReference>
<sequence length="222" mass="25282">MYLLLRHPKPVRRDLLIDLIWQGVPEGAARNRLNAAVHSLRVDLRKAAPGRHVVVYRRECYALAPDLTVWLDTDVFTRGCAAAQQRAEGADGLREVIRAHEATLALYRGDLLEDAPYLDWVVPERERLSAAHLDLLETLAARYLEAGAHAKCVDACRRILVRDSCRERTHRLLMRCYARQNQPHKAAAQFETCRRELEAVLGLTPDPVTARLYEAIRRHLAV</sequence>
<dbReference type="EMBL" id="JAKRKC020000002">
    <property type="protein sequence ID" value="MCK2219289.1"/>
    <property type="molecule type" value="Genomic_DNA"/>
</dbReference>
<comment type="caution">
    <text evidence="2">The sequence shown here is derived from an EMBL/GenBank/DDBJ whole genome shotgun (WGS) entry which is preliminary data.</text>
</comment>
<dbReference type="InterPro" id="IPR016032">
    <property type="entry name" value="Sig_transdc_resp-reg_C-effctor"/>
</dbReference>
<accession>A0ABT0G3X5</accession>
<name>A0ABT0G3X5_9ACTN</name>
<protein>
    <recommendedName>
        <fullName evidence="1">Bacterial transcriptional activator domain-containing protein</fullName>
    </recommendedName>
</protein>
<dbReference type="PANTHER" id="PTHR35807">
    <property type="entry name" value="TRANSCRIPTIONAL REGULATOR REDD-RELATED"/>
    <property type="match status" value="1"/>
</dbReference>